<organism evidence="9 10">
    <name type="scientific">Sphingobacterium cellulitidis</name>
    <dbReference type="NCBI Taxonomy" id="1768011"/>
    <lineage>
        <taxon>Bacteria</taxon>
        <taxon>Pseudomonadati</taxon>
        <taxon>Bacteroidota</taxon>
        <taxon>Sphingobacteriia</taxon>
        <taxon>Sphingobacteriales</taxon>
        <taxon>Sphingobacteriaceae</taxon>
        <taxon>Sphingobacterium</taxon>
    </lineage>
</organism>
<dbReference type="Pfam" id="PF14322">
    <property type="entry name" value="SusD-like_3"/>
    <property type="match status" value="1"/>
</dbReference>
<evidence type="ECO:0000313" key="10">
    <source>
        <dbReference type="Proteomes" id="UP000614460"/>
    </source>
</evidence>
<dbReference type="PROSITE" id="PS51257">
    <property type="entry name" value="PROKAR_LIPOPROTEIN"/>
    <property type="match status" value="1"/>
</dbReference>
<keyword evidence="10" id="KW-1185">Reference proteome</keyword>
<evidence type="ECO:0008006" key="11">
    <source>
        <dbReference type="Google" id="ProtNLM"/>
    </source>
</evidence>
<dbReference type="AlphaFoldDB" id="A0A8H9FYT8"/>
<feature type="domain" description="SusD-like N-terminal" evidence="8">
    <location>
        <begin position="25"/>
        <end position="222"/>
    </location>
</feature>
<evidence type="ECO:0000313" key="9">
    <source>
        <dbReference type="EMBL" id="GGE12299.1"/>
    </source>
</evidence>
<feature type="chain" id="PRO_5034247508" description="RagB/SusD family nutrient uptake outer membrane protein" evidence="6">
    <location>
        <begin position="22"/>
        <end position="661"/>
    </location>
</feature>
<name>A0A8H9FYT8_9SPHI</name>
<sequence length="661" mass="74267">MKKSFKHIINLAALASVFFVASCNKYLDRAPLSNITPGDYLNTEADLATYTLSQYSFPSHSGWGLGTFANDNHTDNQLNSSFANRWVPGEWKVPTSGGEYAFTAIRNINYFFEQVIPKWKENKISGNSANIEHYIGEAYFLRAYEYFSRTQALGDYPIVKTTMKDDLGQLVDASIRQPRNLVARFILSDLDSAITLLKTPSPNQQNRVSKNVALLFKSRVALFEATWLNYHKNTALVPGTANWPGKKSHPNFSLQIDNEIDFFLTQAMEAAEQVADVVPLVENKFENSYNSSANPYYNMFSDIDLNKYNEVLLWRSYSTALNVSHNVSNYMNGSGGNSGYSRGLVENFTMANGLPIYASGSGYKGDDSISTVKTNRDTRLQLFMKAPGDLRFTDKNNTNGTPVLEGYPDITGLAETRYVTGYALKKGMSYLSAQAEGSAGTTGSIIFRGVEAYLNYIEASYLKNKTINAKAANYWRQIRTRAGINPDFEITISNTNMNEEAKRDLGAYSAGTILTDKVLYNIRRERRLELIAEGFRFADLKRWRSLDQLKSNPLILEGIKVWGPMEKWFVREGKTLLIEPNTPGKTANVSLRSESPYIRPYRINLNSNNLVLNGYRWTEAHYLSPIAFNHFSITSPDGTAQNSKLYQNPGWPIVADQGALQ</sequence>
<comment type="similarity">
    <text evidence="2">Belongs to the SusD family.</text>
</comment>
<evidence type="ECO:0000259" key="8">
    <source>
        <dbReference type="Pfam" id="PF14322"/>
    </source>
</evidence>
<evidence type="ECO:0000256" key="6">
    <source>
        <dbReference type="SAM" id="SignalP"/>
    </source>
</evidence>
<gene>
    <name evidence="9" type="ORF">GCM10011516_07600</name>
</gene>
<comment type="caution">
    <text evidence="9">The sequence shown here is derived from an EMBL/GenBank/DDBJ whole genome shotgun (WGS) entry which is preliminary data.</text>
</comment>
<dbReference type="InterPro" id="IPR011990">
    <property type="entry name" value="TPR-like_helical_dom_sf"/>
</dbReference>
<dbReference type="GO" id="GO:0009279">
    <property type="term" value="C:cell outer membrane"/>
    <property type="evidence" value="ECO:0007669"/>
    <property type="project" value="UniProtKB-SubCell"/>
</dbReference>
<accession>A0A8H9FYT8</accession>
<evidence type="ECO:0000259" key="7">
    <source>
        <dbReference type="Pfam" id="PF07980"/>
    </source>
</evidence>
<proteinExistence type="inferred from homology"/>
<dbReference type="Proteomes" id="UP000614460">
    <property type="component" value="Unassembled WGS sequence"/>
</dbReference>
<comment type="subcellular location">
    <subcellularLocation>
        <location evidence="1">Cell outer membrane</location>
    </subcellularLocation>
</comment>
<dbReference type="SUPFAM" id="SSF48452">
    <property type="entry name" value="TPR-like"/>
    <property type="match status" value="1"/>
</dbReference>
<dbReference type="EMBL" id="BMKM01000001">
    <property type="protein sequence ID" value="GGE12299.1"/>
    <property type="molecule type" value="Genomic_DNA"/>
</dbReference>
<keyword evidence="4" id="KW-0472">Membrane</keyword>
<keyword evidence="3 6" id="KW-0732">Signal</keyword>
<keyword evidence="5" id="KW-0998">Cell outer membrane</keyword>
<evidence type="ECO:0000256" key="4">
    <source>
        <dbReference type="ARBA" id="ARBA00023136"/>
    </source>
</evidence>
<evidence type="ECO:0000256" key="2">
    <source>
        <dbReference type="ARBA" id="ARBA00006275"/>
    </source>
</evidence>
<dbReference type="Pfam" id="PF07980">
    <property type="entry name" value="SusD_RagB"/>
    <property type="match status" value="1"/>
</dbReference>
<protein>
    <recommendedName>
        <fullName evidence="11">RagB/SusD family nutrient uptake outer membrane protein</fullName>
    </recommendedName>
</protein>
<dbReference type="RefSeq" id="WP_182497736.1">
    <property type="nucleotide sequence ID" value="NZ_BMKM01000001.1"/>
</dbReference>
<feature type="domain" description="RagB/SusD" evidence="7">
    <location>
        <begin position="307"/>
        <end position="651"/>
    </location>
</feature>
<feature type="signal peptide" evidence="6">
    <location>
        <begin position="1"/>
        <end position="21"/>
    </location>
</feature>
<dbReference type="InterPro" id="IPR033985">
    <property type="entry name" value="SusD-like_N"/>
</dbReference>
<reference evidence="9" key="1">
    <citation type="journal article" date="2014" name="Int. J. Syst. Evol. Microbiol.">
        <title>Complete genome sequence of Corynebacterium casei LMG S-19264T (=DSM 44701T), isolated from a smear-ripened cheese.</title>
        <authorList>
            <consortium name="US DOE Joint Genome Institute (JGI-PGF)"/>
            <person name="Walter F."/>
            <person name="Albersmeier A."/>
            <person name="Kalinowski J."/>
            <person name="Ruckert C."/>
        </authorList>
    </citation>
    <scope>NUCLEOTIDE SEQUENCE</scope>
    <source>
        <strain evidence="9">CGMCC 1.15966</strain>
    </source>
</reference>
<evidence type="ECO:0000256" key="5">
    <source>
        <dbReference type="ARBA" id="ARBA00023237"/>
    </source>
</evidence>
<evidence type="ECO:0000256" key="3">
    <source>
        <dbReference type="ARBA" id="ARBA00022729"/>
    </source>
</evidence>
<evidence type="ECO:0000256" key="1">
    <source>
        <dbReference type="ARBA" id="ARBA00004442"/>
    </source>
</evidence>
<dbReference type="Gene3D" id="1.25.40.390">
    <property type="match status" value="1"/>
</dbReference>
<dbReference type="InterPro" id="IPR012944">
    <property type="entry name" value="SusD_RagB_dom"/>
</dbReference>
<reference evidence="9" key="2">
    <citation type="submission" date="2020-09" db="EMBL/GenBank/DDBJ databases">
        <authorList>
            <person name="Sun Q."/>
            <person name="Zhou Y."/>
        </authorList>
    </citation>
    <scope>NUCLEOTIDE SEQUENCE</scope>
    <source>
        <strain evidence="9">CGMCC 1.15966</strain>
    </source>
</reference>